<dbReference type="PANTHER" id="PTHR23155:SF906">
    <property type="entry name" value="OS08G0205100 PROTEIN"/>
    <property type="match status" value="1"/>
</dbReference>
<proteinExistence type="inferred from homology"/>
<feature type="domain" description="Disease resistance protein winged helix" evidence="8">
    <location>
        <begin position="274"/>
        <end position="348"/>
    </location>
</feature>
<dbReference type="Gene3D" id="1.10.10.10">
    <property type="entry name" value="Winged helix-like DNA-binding domain superfamily/Winged helix DNA-binding domain"/>
    <property type="match status" value="1"/>
</dbReference>
<dbReference type="SUPFAM" id="SSF52540">
    <property type="entry name" value="P-loop containing nucleoside triphosphate hydrolases"/>
    <property type="match status" value="1"/>
</dbReference>
<keyword evidence="3" id="KW-0677">Repeat</keyword>
<dbReference type="GO" id="GO:0009626">
    <property type="term" value="P:plant-type hypersensitive response"/>
    <property type="evidence" value="ECO:0007669"/>
    <property type="project" value="UniProtKB-ARBA"/>
</dbReference>
<evidence type="ECO:0000313" key="10">
    <source>
        <dbReference type="Proteomes" id="UP001497457"/>
    </source>
</evidence>
<dbReference type="InterPro" id="IPR044974">
    <property type="entry name" value="Disease_R_plants"/>
</dbReference>
<keyword evidence="5" id="KW-0611">Plant defense</keyword>
<accession>A0ABC9B9A1</accession>
<dbReference type="Proteomes" id="UP001497457">
    <property type="component" value="Chromosome 25rd"/>
</dbReference>
<dbReference type="InterPro" id="IPR038005">
    <property type="entry name" value="RX-like_CC"/>
</dbReference>
<keyword evidence="10" id="KW-1185">Reference proteome</keyword>
<evidence type="ECO:0000256" key="3">
    <source>
        <dbReference type="ARBA" id="ARBA00022737"/>
    </source>
</evidence>
<evidence type="ECO:0000256" key="2">
    <source>
        <dbReference type="ARBA" id="ARBA00022614"/>
    </source>
</evidence>
<dbReference type="PANTHER" id="PTHR23155">
    <property type="entry name" value="DISEASE RESISTANCE PROTEIN RP"/>
    <property type="match status" value="1"/>
</dbReference>
<dbReference type="InterPro" id="IPR027417">
    <property type="entry name" value="P-loop_NTPase"/>
</dbReference>
<dbReference type="Pfam" id="PF00931">
    <property type="entry name" value="NB-ARC"/>
    <property type="match status" value="1"/>
</dbReference>
<dbReference type="InterPro" id="IPR058922">
    <property type="entry name" value="WHD_DRP"/>
</dbReference>
<dbReference type="EMBL" id="OZ075135">
    <property type="protein sequence ID" value="CAL4996124.1"/>
    <property type="molecule type" value="Genomic_DNA"/>
</dbReference>
<evidence type="ECO:0000259" key="6">
    <source>
        <dbReference type="Pfam" id="PF00931"/>
    </source>
</evidence>
<name>A0ABC9B9A1_9POAL</name>
<feature type="domain" description="Disease resistance N-terminal" evidence="7">
    <location>
        <begin position="2"/>
        <end position="73"/>
    </location>
</feature>
<dbReference type="InterPro" id="IPR041118">
    <property type="entry name" value="Rx_N"/>
</dbReference>
<dbReference type="GO" id="GO:0002758">
    <property type="term" value="P:innate immune response-activating signaling pathway"/>
    <property type="evidence" value="ECO:0007669"/>
    <property type="project" value="UniProtKB-ARBA"/>
</dbReference>
<evidence type="ECO:0000259" key="8">
    <source>
        <dbReference type="Pfam" id="PF23559"/>
    </source>
</evidence>
<sequence length="392" mass="45974">MGDEYKKIKGLRKKETFLQRELRDMDALLEKMDSADELDPQAKNWRKDIIEMSYNIEDCIDDSMQCIGQANNKTGILREAFKYVRSFKNLHHPANQFEEIKAQVMEASERRKRYFIIVDDLWDIRAWYTIQCAFPENNHYSRVMITTRNEDLARLCCGNHRCIHNMKPLSEPDSRILFFDRIFGSENACPYELRKASCEILKKCGGLPLAIITMASMLACQQTRSEGQWEYIQNSLATNCAINSNYEDMMNILDLSYKNLPRHLKACFLYLGSYPEDHEINRDELVRRWVAEGFVSSSTGEDVWDVAECYFNELVNRSMIQPVAKNYAWYITAGIQSCRVHDMLLELIARRCKEDNFLSLVNFFRKRNFIPVSARVLHSTNSYYSLCLRHLK</sequence>
<evidence type="ECO:0000256" key="4">
    <source>
        <dbReference type="ARBA" id="ARBA00022741"/>
    </source>
</evidence>
<feature type="domain" description="NB-ARC" evidence="6">
    <location>
        <begin position="74"/>
        <end position="178"/>
    </location>
</feature>
<dbReference type="InterPro" id="IPR002182">
    <property type="entry name" value="NB-ARC"/>
</dbReference>
<reference evidence="9" key="1">
    <citation type="submission" date="2024-10" db="EMBL/GenBank/DDBJ databases">
        <authorList>
            <person name="Ryan C."/>
        </authorList>
    </citation>
    <scope>NUCLEOTIDE SEQUENCE [LARGE SCALE GENOMIC DNA]</scope>
</reference>
<dbReference type="AlphaFoldDB" id="A0ABC9B9A1"/>
<evidence type="ECO:0000313" key="9">
    <source>
        <dbReference type="EMBL" id="CAL4996124.1"/>
    </source>
</evidence>
<protein>
    <submittedName>
        <fullName evidence="9">Uncharacterized protein</fullName>
    </submittedName>
</protein>
<evidence type="ECO:0000259" key="7">
    <source>
        <dbReference type="Pfam" id="PF18052"/>
    </source>
</evidence>
<dbReference type="CDD" id="cd14798">
    <property type="entry name" value="RX-CC_like"/>
    <property type="match status" value="1"/>
</dbReference>
<dbReference type="InterPro" id="IPR036388">
    <property type="entry name" value="WH-like_DNA-bd_sf"/>
</dbReference>
<keyword evidence="4" id="KW-0547">Nucleotide-binding</keyword>
<comment type="similarity">
    <text evidence="1">Belongs to the disease resistance NB-LRR family.</text>
</comment>
<organism evidence="9 10">
    <name type="scientific">Urochloa decumbens</name>
    <dbReference type="NCBI Taxonomy" id="240449"/>
    <lineage>
        <taxon>Eukaryota</taxon>
        <taxon>Viridiplantae</taxon>
        <taxon>Streptophyta</taxon>
        <taxon>Embryophyta</taxon>
        <taxon>Tracheophyta</taxon>
        <taxon>Spermatophyta</taxon>
        <taxon>Magnoliopsida</taxon>
        <taxon>Liliopsida</taxon>
        <taxon>Poales</taxon>
        <taxon>Poaceae</taxon>
        <taxon>PACMAD clade</taxon>
        <taxon>Panicoideae</taxon>
        <taxon>Panicodae</taxon>
        <taxon>Paniceae</taxon>
        <taxon>Melinidinae</taxon>
        <taxon>Urochloa</taxon>
    </lineage>
</organism>
<evidence type="ECO:0000256" key="5">
    <source>
        <dbReference type="ARBA" id="ARBA00022821"/>
    </source>
</evidence>
<keyword evidence="2" id="KW-0433">Leucine-rich repeat</keyword>
<dbReference type="GO" id="GO:0000166">
    <property type="term" value="F:nucleotide binding"/>
    <property type="evidence" value="ECO:0007669"/>
    <property type="project" value="UniProtKB-KW"/>
</dbReference>
<gene>
    <name evidence="9" type="ORF">URODEC1_LOCUS62745</name>
</gene>
<dbReference type="Pfam" id="PF23559">
    <property type="entry name" value="WHD_DRP"/>
    <property type="match status" value="1"/>
</dbReference>
<dbReference type="FunFam" id="1.10.10.10:FF:000322">
    <property type="entry name" value="Probable disease resistance protein At1g63360"/>
    <property type="match status" value="1"/>
</dbReference>
<evidence type="ECO:0000256" key="1">
    <source>
        <dbReference type="ARBA" id="ARBA00008894"/>
    </source>
</evidence>
<dbReference type="Pfam" id="PF18052">
    <property type="entry name" value="Rx_N"/>
    <property type="match status" value="1"/>
</dbReference>
<dbReference type="GO" id="GO:0042742">
    <property type="term" value="P:defense response to bacterium"/>
    <property type="evidence" value="ECO:0007669"/>
    <property type="project" value="UniProtKB-ARBA"/>
</dbReference>
<dbReference type="Gene3D" id="1.20.5.4130">
    <property type="match status" value="1"/>
</dbReference>